<keyword evidence="1" id="KW-0472">Membrane</keyword>
<keyword evidence="1" id="KW-0812">Transmembrane</keyword>
<evidence type="ECO:0000313" key="2">
    <source>
        <dbReference type="EMBL" id="USS87611.1"/>
    </source>
</evidence>
<feature type="transmembrane region" description="Helical" evidence="1">
    <location>
        <begin position="374"/>
        <end position="393"/>
    </location>
</feature>
<feature type="transmembrane region" description="Helical" evidence="1">
    <location>
        <begin position="101"/>
        <end position="122"/>
    </location>
</feature>
<name>A0ABY5BSQ0_9LACO</name>
<dbReference type="InterPro" id="IPR010288">
    <property type="entry name" value="EcsB_ABC"/>
</dbReference>
<evidence type="ECO:0000256" key="1">
    <source>
        <dbReference type="SAM" id="Phobius"/>
    </source>
</evidence>
<accession>A0ABY5BSQ0</accession>
<evidence type="ECO:0000313" key="3">
    <source>
        <dbReference type="Proteomes" id="UP001057025"/>
    </source>
</evidence>
<organism evidence="2 3">
    <name type="scientific">Fructilactobacillus hinvesii</name>
    <dbReference type="NCBI Taxonomy" id="2940300"/>
    <lineage>
        <taxon>Bacteria</taxon>
        <taxon>Bacillati</taxon>
        <taxon>Bacillota</taxon>
        <taxon>Bacilli</taxon>
        <taxon>Lactobacillales</taxon>
        <taxon>Lactobacillaceae</taxon>
        <taxon>Fructilactobacillus</taxon>
    </lineage>
</organism>
<keyword evidence="3" id="KW-1185">Reference proteome</keyword>
<feature type="transmembrane region" description="Helical" evidence="1">
    <location>
        <begin position="172"/>
        <end position="205"/>
    </location>
</feature>
<keyword evidence="1" id="KW-1133">Transmembrane helix</keyword>
<dbReference type="Proteomes" id="UP001057025">
    <property type="component" value="Chromosome"/>
</dbReference>
<dbReference type="EMBL" id="CP097118">
    <property type="protein sequence ID" value="USS87611.1"/>
    <property type="molecule type" value="Genomic_DNA"/>
</dbReference>
<dbReference type="RefSeq" id="WP_252796902.1">
    <property type="nucleotide sequence ID" value="NZ_CP097118.1"/>
</dbReference>
<dbReference type="PIRSF" id="PIRSF037259">
    <property type="entry name" value="EcsB_ABC"/>
    <property type="match status" value="1"/>
</dbReference>
<reference evidence="2" key="1">
    <citation type="submission" date="2022-05" db="EMBL/GenBank/DDBJ databases">
        <authorList>
            <person name="Oliphant S.A."/>
            <person name="Watson-Haigh N.S."/>
            <person name="Sumby K.M."/>
            <person name="Gardner J.M."/>
            <person name="Jiranek V."/>
        </authorList>
    </citation>
    <scope>NUCLEOTIDE SEQUENCE</scope>
    <source>
        <strain evidence="2">KI11_C11</strain>
    </source>
</reference>
<feature type="transmembrane region" description="Helical" evidence="1">
    <location>
        <begin position="55"/>
        <end position="80"/>
    </location>
</feature>
<protein>
    <submittedName>
        <fullName evidence="2">ABC transporter permease</fullName>
    </submittedName>
</protein>
<gene>
    <name evidence="2" type="ORF">M3M39_05675</name>
</gene>
<proteinExistence type="predicted"/>
<feature type="transmembrane region" description="Helical" evidence="1">
    <location>
        <begin position="20"/>
        <end position="43"/>
    </location>
</feature>
<feature type="transmembrane region" description="Helical" evidence="1">
    <location>
        <begin position="284"/>
        <end position="314"/>
    </location>
</feature>
<sequence>MRNLFRQRLVAHWVQLTKYLRYVFNDFFVIALMFFVGALGLAYSNFLKGLAPHQWWQPIVMIVVLEIGLQFGNLATLISAPDRVFLAPQEGQLERYFHQSFWYSLGMATLMQAGIWFVLLPFASVSLEWHLPDLVAGFGLLFLLKWNWLKFQTFQLRNHREAKWWHQFSLQWGFPVVELLIGIMGNVWLAIGLAIITIGVSRFVINRQVPPLNWQGIVAKEQMRMLRIYRFYALFTDVPAIEPRPKRRGYLDRFFRHLPTDQKHLYTNLYVKTFFRDGETSSMYVRLLIVAAVILFCLDNELVAVIVAITMLYLTGIQLRPFFTVFNNNVFTHLYPVAWNNQVRNFQQFWQWLLALELVVEVLVLLVGKAPLGATFITLVAGVVIIGWLITRFERQQTERGK</sequence>
<dbReference type="Pfam" id="PF05975">
    <property type="entry name" value="EcsB"/>
    <property type="match status" value="1"/>
</dbReference>